<gene>
    <name evidence="3" type="primary">Vigan.04G121100</name>
    <name evidence="3" type="ORF">VIGAN_04121100</name>
</gene>
<dbReference type="PANTHER" id="PTHR47347:SF2">
    <property type="entry name" value="GOLGIN CANDIDATE 5"/>
    <property type="match status" value="1"/>
</dbReference>
<accession>A0A0S3RTQ2</accession>
<dbReference type="PANTHER" id="PTHR47347">
    <property type="entry name" value="GOLGIN CANDIDATE 5"/>
    <property type="match status" value="1"/>
</dbReference>
<reference evidence="3 4" key="1">
    <citation type="journal article" date="2015" name="Sci. Rep.">
        <title>The power of single molecule real-time sequencing technology in the de novo assembly of a eukaryotic genome.</title>
        <authorList>
            <person name="Sakai H."/>
            <person name="Naito K."/>
            <person name="Ogiso-Tanaka E."/>
            <person name="Takahashi Y."/>
            <person name="Iseki K."/>
            <person name="Muto C."/>
            <person name="Satou K."/>
            <person name="Teruya K."/>
            <person name="Shiroma A."/>
            <person name="Shimoji M."/>
            <person name="Hirano T."/>
            <person name="Itoh T."/>
            <person name="Kaga A."/>
            <person name="Tomooka N."/>
        </authorList>
    </citation>
    <scope>NUCLEOTIDE SEQUENCE [LARGE SCALE GENOMIC DNA]</scope>
    <source>
        <strain evidence="4">cv. Shumari</strain>
    </source>
</reference>
<dbReference type="EMBL" id="AP015037">
    <property type="protein sequence ID" value="BAT83961.1"/>
    <property type="molecule type" value="Genomic_DNA"/>
</dbReference>
<protein>
    <recommendedName>
        <fullName evidence="2">TATA element modulatory factor 1 TATA binding domain-containing protein</fullName>
    </recommendedName>
</protein>
<keyword evidence="1" id="KW-0175">Coiled coil</keyword>
<dbReference type="Pfam" id="PF12325">
    <property type="entry name" value="TMF_TATA_bd"/>
    <property type="match status" value="1"/>
</dbReference>
<sequence>MFNILYDVGNLSQKISSASSLGSLEESHFLQASLDSSDSISNRRNPRELSMSPYYVKSMTLSSFEAALRQKEGELASYMSRLASLESIRDSLADELVKMTEQCEKLLGDAVVLPGLLSELEALRRRQGRILNSNALLFTSVSLLCKIYYYLCCKCVILLSVLNLNNAYY</sequence>
<dbReference type="InterPro" id="IPR022091">
    <property type="entry name" value="TMF_TATA-bd"/>
</dbReference>
<feature type="coiled-coil region" evidence="1">
    <location>
        <begin position="68"/>
        <end position="109"/>
    </location>
</feature>
<dbReference type="AlphaFoldDB" id="A0A0S3RTQ2"/>
<organism evidence="3 4">
    <name type="scientific">Vigna angularis var. angularis</name>
    <dbReference type="NCBI Taxonomy" id="157739"/>
    <lineage>
        <taxon>Eukaryota</taxon>
        <taxon>Viridiplantae</taxon>
        <taxon>Streptophyta</taxon>
        <taxon>Embryophyta</taxon>
        <taxon>Tracheophyta</taxon>
        <taxon>Spermatophyta</taxon>
        <taxon>Magnoliopsida</taxon>
        <taxon>eudicotyledons</taxon>
        <taxon>Gunneridae</taxon>
        <taxon>Pentapetalae</taxon>
        <taxon>rosids</taxon>
        <taxon>fabids</taxon>
        <taxon>Fabales</taxon>
        <taxon>Fabaceae</taxon>
        <taxon>Papilionoideae</taxon>
        <taxon>50 kb inversion clade</taxon>
        <taxon>NPAAA clade</taxon>
        <taxon>indigoferoid/millettioid clade</taxon>
        <taxon>Phaseoleae</taxon>
        <taxon>Vigna</taxon>
    </lineage>
</organism>
<evidence type="ECO:0000256" key="1">
    <source>
        <dbReference type="SAM" id="Coils"/>
    </source>
</evidence>
<evidence type="ECO:0000259" key="2">
    <source>
        <dbReference type="Pfam" id="PF12325"/>
    </source>
</evidence>
<name>A0A0S3RTQ2_PHAAN</name>
<proteinExistence type="predicted"/>
<keyword evidence="4" id="KW-1185">Reference proteome</keyword>
<dbReference type="Proteomes" id="UP000291084">
    <property type="component" value="Chromosome 4"/>
</dbReference>
<feature type="domain" description="TATA element modulatory factor 1 TATA binding" evidence="2">
    <location>
        <begin position="55"/>
        <end position="131"/>
    </location>
</feature>
<evidence type="ECO:0000313" key="3">
    <source>
        <dbReference type="EMBL" id="BAT83961.1"/>
    </source>
</evidence>
<evidence type="ECO:0000313" key="4">
    <source>
        <dbReference type="Proteomes" id="UP000291084"/>
    </source>
</evidence>